<evidence type="ECO:0000259" key="1">
    <source>
        <dbReference type="Pfam" id="PF05685"/>
    </source>
</evidence>
<accession>A0A2R5FKT9</accession>
<dbReference type="SUPFAM" id="SSF52980">
    <property type="entry name" value="Restriction endonuclease-like"/>
    <property type="match status" value="1"/>
</dbReference>
<evidence type="ECO:0000313" key="3">
    <source>
        <dbReference type="Proteomes" id="UP000245124"/>
    </source>
</evidence>
<dbReference type="PANTHER" id="PTHR47152">
    <property type="entry name" value="SLR2084 PROTEIN-RELATED"/>
    <property type="match status" value="1"/>
</dbReference>
<dbReference type="OrthoDB" id="482924at2"/>
<comment type="caution">
    <text evidence="2">The sequence shown here is derived from an EMBL/GenBank/DDBJ whole genome shotgun (WGS) entry which is preliminary data.</text>
</comment>
<name>A0A2R5FKT9_NOSCO</name>
<sequence length="214" mass="24089">MVAITTSAENRVLLQNISWQTFKTMLAEMGSERNSRFAYDDGTIEIMTPQMPHENSNRVIEAFVGVLCEELGWEIKRAGSLTLTRDDLKKGAEPDSSYYIQNEALVRDKENIDIAIDPPPDLVLEVEYSRSAIDKLRLYAAMGVPEFWRYNGSVLRVYTLAGGQYSEVETSPTFAPVSVKEIPGFIQEAKKNGEIATTRAFRAWVQQKISDGKQ</sequence>
<organism evidence="2 3">
    <name type="scientific">Nostoc commune NIES-4072</name>
    <dbReference type="NCBI Taxonomy" id="2005467"/>
    <lineage>
        <taxon>Bacteria</taxon>
        <taxon>Bacillati</taxon>
        <taxon>Cyanobacteriota</taxon>
        <taxon>Cyanophyceae</taxon>
        <taxon>Nostocales</taxon>
        <taxon>Nostocaceae</taxon>
        <taxon>Nostoc</taxon>
    </lineage>
</organism>
<gene>
    <name evidence="2" type="ORF">NIES4072_30670</name>
</gene>
<evidence type="ECO:0000313" key="2">
    <source>
        <dbReference type="EMBL" id="GBG19400.1"/>
    </source>
</evidence>
<dbReference type="InterPro" id="IPR008538">
    <property type="entry name" value="Uma2"/>
</dbReference>
<dbReference type="AlphaFoldDB" id="A0A2R5FKT9"/>
<keyword evidence="3" id="KW-1185">Reference proteome</keyword>
<protein>
    <recommendedName>
        <fullName evidence="1">Putative restriction endonuclease domain-containing protein</fullName>
    </recommendedName>
</protein>
<reference evidence="2 3" key="1">
    <citation type="submission" date="2017-06" db="EMBL/GenBank/DDBJ databases">
        <title>Genome sequencing of cyanobaciteial culture collection at National Institute for Environmental Studies (NIES).</title>
        <authorList>
            <person name="Hirose Y."/>
            <person name="Shimura Y."/>
            <person name="Fujisawa T."/>
            <person name="Nakamura Y."/>
            <person name="Kawachi M."/>
        </authorList>
    </citation>
    <scope>NUCLEOTIDE SEQUENCE [LARGE SCALE GENOMIC DNA]</scope>
    <source>
        <strain evidence="2 3">NIES-4072</strain>
    </source>
</reference>
<dbReference type="CDD" id="cd06260">
    <property type="entry name" value="DUF820-like"/>
    <property type="match status" value="1"/>
</dbReference>
<dbReference type="Pfam" id="PF05685">
    <property type="entry name" value="Uma2"/>
    <property type="match status" value="1"/>
</dbReference>
<dbReference type="Gene3D" id="3.90.1570.10">
    <property type="entry name" value="tt1808, chain A"/>
    <property type="match status" value="1"/>
</dbReference>
<proteinExistence type="predicted"/>
<dbReference type="Proteomes" id="UP000245124">
    <property type="component" value="Unassembled WGS sequence"/>
</dbReference>
<dbReference type="EMBL" id="BDUD01000001">
    <property type="protein sequence ID" value="GBG19400.1"/>
    <property type="molecule type" value="Genomic_DNA"/>
</dbReference>
<dbReference type="PANTHER" id="PTHR47152:SF1">
    <property type="entry name" value="SLL1186 PROTEIN"/>
    <property type="match status" value="1"/>
</dbReference>
<dbReference type="InterPro" id="IPR011335">
    <property type="entry name" value="Restrct_endonuc-II-like"/>
</dbReference>
<dbReference type="InterPro" id="IPR012296">
    <property type="entry name" value="Nuclease_put_TT1808"/>
</dbReference>
<dbReference type="RefSeq" id="WP_109009202.1">
    <property type="nucleotide sequence ID" value="NZ_BDUD01000001.1"/>
</dbReference>
<feature type="domain" description="Putative restriction endonuclease" evidence="1">
    <location>
        <begin position="20"/>
        <end position="185"/>
    </location>
</feature>